<feature type="domain" description="PHD-type" evidence="6">
    <location>
        <begin position="261"/>
        <end position="311"/>
    </location>
</feature>
<keyword evidence="8" id="KW-1185">Reference proteome</keyword>
<reference evidence="7" key="2">
    <citation type="submission" date="2022-10" db="EMBL/GenBank/DDBJ databases">
        <authorList>
            <consortium name="ENA_rothamsted_submissions"/>
            <consortium name="culmorum"/>
            <person name="King R."/>
        </authorList>
    </citation>
    <scope>NUCLEOTIDE SEQUENCE</scope>
</reference>
<gene>
    <name evidence="7" type="ORF">PHAECO_LOCUS7971</name>
</gene>
<sequence>MVGQSGMFIPLCPTGRPITIRQVGQLFGNAYLRASTAKNAMSGFEKTGIWPLNPHIFPEEAYAASETTNRHASTNNEPTTDDDDIPLVLLKRAAEHENKGGATPSCSKGVEQSNKEAPSCFYTKDVVLHAVPSCSSEVVVEAIPGCFSELLPAIVEEIPSTSNRMCTPSDIIPVPQIKTNQERKISRNRGKTAVLTSSPYLKELKEKNDVTPKKSIKTIKRNVFTRKNKDTPEIEQNQRKKLKHDMTSKENITNDDDDDDDTECILCGGKYLRSSSGEPWISCSRCKGWAHEKCTAHDRSSDKLYICDLCE</sequence>
<dbReference type="PROSITE" id="PS50016">
    <property type="entry name" value="ZF_PHD_2"/>
    <property type="match status" value="1"/>
</dbReference>
<protein>
    <recommendedName>
        <fullName evidence="6">PHD-type domain-containing protein</fullName>
    </recommendedName>
</protein>
<name>A0A9N9SHX4_PHACE</name>
<dbReference type="EMBL" id="OU896710">
    <property type="protein sequence ID" value="CAG9820387.1"/>
    <property type="molecule type" value="Genomic_DNA"/>
</dbReference>
<dbReference type="Proteomes" id="UP001153737">
    <property type="component" value="Chromosome 4"/>
</dbReference>
<feature type="region of interest" description="Disordered" evidence="5">
    <location>
        <begin position="64"/>
        <end position="83"/>
    </location>
</feature>
<dbReference type="InterPro" id="IPR013083">
    <property type="entry name" value="Znf_RING/FYVE/PHD"/>
</dbReference>
<feature type="region of interest" description="Disordered" evidence="5">
    <location>
        <begin position="237"/>
        <end position="257"/>
    </location>
</feature>
<dbReference type="InterPro" id="IPR011011">
    <property type="entry name" value="Znf_FYVE_PHD"/>
</dbReference>
<evidence type="ECO:0000313" key="7">
    <source>
        <dbReference type="EMBL" id="CAG9820387.1"/>
    </source>
</evidence>
<evidence type="ECO:0000256" key="1">
    <source>
        <dbReference type="ARBA" id="ARBA00022723"/>
    </source>
</evidence>
<dbReference type="OrthoDB" id="6783564at2759"/>
<evidence type="ECO:0000256" key="3">
    <source>
        <dbReference type="ARBA" id="ARBA00022833"/>
    </source>
</evidence>
<evidence type="ECO:0000256" key="2">
    <source>
        <dbReference type="ARBA" id="ARBA00022771"/>
    </source>
</evidence>
<evidence type="ECO:0000259" key="6">
    <source>
        <dbReference type="PROSITE" id="PS50016"/>
    </source>
</evidence>
<keyword evidence="1" id="KW-0479">Metal-binding</keyword>
<dbReference type="GO" id="GO:0008270">
    <property type="term" value="F:zinc ion binding"/>
    <property type="evidence" value="ECO:0007669"/>
    <property type="project" value="UniProtKB-KW"/>
</dbReference>
<organism evidence="7 8">
    <name type="scientific">Phaedon cochleariae</name>
    <name type="common">Mustard beetle</name>
    <dbReference type="NCBI Taxonomy" id="80249"/>
    <lineage>
        <taxon>Eukaryota</taxon>
        <taxon>Metazoa</taxon>
        <taxon>Ecdysozoa</taxon>
        <taxon>Arthropoda</taxon>
        <taxon>Hexapoda</taxon>
        <taxon>Insecta</taxon>
        <taxon>Pterygota</taxon>
        <taxon>Neoptera</taxon>
        <taxon>Endopterygota</taxon>
        <taxon>Coleoptera</taxon>
        <taxon>Polyphaga</taxon>
        <taxon>Cucujiformia</taxon>
        <taxon>Chrysomeloidea</taxon>
        <taxon>Chrysomelidae</taxon>
        <taxon>Chrysomelinae</taxon>
        <taxon>Chrysomelini</taxon>
        <taxon>Phaedon</taxon>
    </lineage>
</organism>
<feature type="compositionally biased region" description="Basic and acidic residues" evidence="5">
    <location>
        <begin position="237"/>
        <end position="248"/>
    </location>
</feature>
<dbReference type="AlphaFoldDB" id="A0A9N9SHX4"/>
<keyword evidence="2 4" id="KW-0863">Zinc-finger</keyword>
<evidence type="ECO:0000256" key="4">
    <source>
        <dbReference type="PROSITE-ProRule" id="PRU00146"/>
    </source>
</evidence>
<reference evidence="7" key="1">
    <citation type="submission" date="2022-01" db="EMBL/GenBank/DDBJ databases">
        <authorList>
            <person name="King R."/>
        </authorList>
    </citation>
    <scope>NUCLEOTIDE SEQUENCE</scope>
</reference>
<evidence type="ECO:0000313" key="8">
    <source>
        <dbReference type="Proteomes" id="UP001153737"/>
    </source>
</evidence>
<feature type="compositionally biased region" description="Polar residues" evidence="5">
    <location>
        <begin position="65"/>
        <end position="78"/>
    </location>
</feature>
<dbReference type="Gene3D" id="3.30.40.10">
    <property type="entry name" value="Zinc/RING finger domain, C3HC4 (zinc finger)"/>
    <property type="match status" value="1"/>
</dbReference>
<dbReference type="InterPro" id="IPR019787">
    <property type="entry name" value="Znf_PHD-finger"/>
</dbReference>
<proteinExistence type="predicted"/>
<evidence type="ECO:0000256" key="5">
    <source>
        <dbReference type="SAM" id="MobiDB-lite"/>
    </source>
</evidence>
<dbReference type="CDD" id="cd15489">
    <property type="entry name" value="PHD_SF"/>
    <property type="match status" value="1"/>
</dbReference>
<keyword evidence="3" id="KW-0862">Zinc</keyword>
<accession>A0A9N9SHX4</accession>
<dbReference type="SUPFAM" id="SSF57903">
    <property type="entry name" value="FYVE/PHD zinc finger"/>
    <property type="match status" value="1"/>
</dbReference>